<dbReference type="PANTHER" id="PTHR42748">
    <property type="entry name" value="NITROGEN METABOLITE REPRESSION PROTEIN NMRA FAMILY MEMBER"/>
    <property type="match status" value="1"/>
</dbReference>
<comment type="similarity">
    <text evidence="1">Belongs to the NmrA-type oxidoreductase family.</text>
</comment>
<dbReference type="Gene3D" id="3.40.50.720">
    <property type="entry name" value="NAD(P)-binding Rossmann-like Domain"/>
    <property type="match status" value="1"/>
</dbReference>
<name>A0A8H6RE32_9PEZI</name>
<protein>
    <submittedName>
        <fullName evidence="4">NmrA-like family domain-containing protein 1</fullName>
    </submittedName>
</protein>
<dbReference type="AlphaFoldDB" id="A0A8H6RE32"/>
<dbReference type="Gene3D" id="3.90.25.10">
    <property type="entry name" value="UDP-galactose 4-epimerase, domain 1"/>
    <property type="match status" value="1"/>
</dbReference>
<keyword evidence="2" id="KW-0521">NADP</keyword>
<reference evidence="4" key="1">
    <citation type="submission" date="2020-04" db="EMBL/GenBank/DDBJ databases">
        <title>Draft genome resource of the tomato pathogen Pseudocercospora fuligena.</title>
        <authorList>
            <person name="Zaccaron A."/>
        </authorList>
    </citation>
    <scope>NUCLEOTIDE SEQUENCE</scope>
    <source>
        <strain evidence="4">PF001</strain>
    </source>
</reference>
<keyword evidence="5" id="KW-1185">Reference proteome</keyword>
<dbReference type="GO" id="GO:0005634">
    <property type="term" value="C:nucleus"/>
    <property type="evidence" value="ECO:0007669"/>
    <property type="project" value="TreeGrafter"/>
</dbReference>
<sequence length="353" mass="39090">MSSNNKLLVVLGITGQQGGSVAKVFSDLEPTWRIRGITRNPSSPASQSLLKENPSIELVSGNLDDQASLEAAFKDADAIFSVTDFWSQFKSSGTYSFESDGDTPINIQAYNSELKQGKNIIDAAALAHAKKPLHRFILSTLSDTKKFSNGTITENYHFDSKAQYTNYLNTHHPDLASVSSYLQIGWYLSNIWAWPIWTPHKKYPSDPSSNVYIYPTTHVSSKTSHPIPFVHPPNDTGHFVHALLLKSPPGTNMLGYSWLASQEDFAKLWGKVLGVEIEIESMSLEKIVKSGMPEWLAREVLASGEYCDTFGWDGGEEGVKSPEEAGVEVSRLQSVEEWIRGEDWSSIGIGKKD</sequence>
<evidence type="ECO:0000313" key="4">
    <source>
        <dbReference type="EMBL" id="KAF7189278.1"/>
    </source>
</evidence>
<dbReference type="InterPro" id="IPR008030">
    <property type="entry name" value="NmrA-like"/>
</dbReference>
<dbReference type="InterPro" id="IPR051164">
    <property type="entry name" value="NmrA-like_oxidored"/>
</dbReference>
<dbReference type="Pfam" id="PF05368">
    <property type="entry name" value="NmrA"/>
    <property type="match status" value="1"/>
</dbReference>
<evidence type="ECO:0000259" key="3">
    <source>
        <dbReference type="Pfam" id="PF05368"/>
    </source>
</evidence>
<dbReference type="EMBL" id="JABCIY010000193">
    <property type="protein sequence ID" value="KAF7189278.1"/>
    <property type="molecule type" value="Genomic_DNA"/>
</dbReference>
<evidence type="ECO:0000313" key="5">
    <source>
        <dbReference type="Proteomes" id="UP000660729"/>
    </source>
</evidence>
<evidence type="ECO:0000256" key="1">
    <source>
        <dbReference type="ARBA" id="ARBA00006328"/>
    </source>
</evidence>
<feature type="domain" description="NmrA-like" evidence="3">
    <location>
        <begin position="5"/>
        <end position="338"/>
    </location>
</feature>
<dbReference type="SUPFAM" id="SSF51735">
    <property type="entry name" value="NAD(P)-binding Rossmann-fold domains"/>
    <property type="match status" value="1"/>
</dbReference>
<dbReference type="InterPro" id="IPR036291">
    <property type="entry name" value="NAD(P)-bd_dom_sf"/>
</dbReference>
<evidence type="ECO:0000256" key="2">
    <source>
        <dbReference type="ARBA" id="ARBA00022857"/>
    </source>
</evidence>
<accession>A0A8H6RE32</accession>
<dbReference type="PANTHER" id="PTHR42748:SF26">
    <property type="entry name" value="NMRA-LIKE DOMAIN-CONTAINING PROTEIN"/>
    <property type="match status" value="1"/>
</dbReference>
<gene>
    <name evidence="4" type="ORF">HII31_09431</name>
</gene>
<dbReference type="Proteomes" id="UP000660729">
    <property type="component" value="Unassembled WGS sequence"/>
</dbReference>
<dbReference type="OrthoDB" id="3358371at2759"/>
<organism evidence="4 5">
    <name type="scientific">Pseudocercospora fuligena</name>
    <dbReference type="NCBI Taxonomy" id="685502"/>
    <lineage>
        <taxon>Eukaryota</taxon>
        <taxon>Fungi</taxon>
        <taxon>Dikarya</taxon>
        <taxon>Ascomycota</taxon>
        <taxon>Pezizomycotina</taxon>
        <taxon>Dothideomycetes</taxon>
        <taxon>Dothideomycetidae</taxon>
        <taxon>Mycosphaerellales</taxon>
        <taxon>Mycosphaerellaceae</taxon>
        <taxon>Pseudocercospora</taxon>
    </lineage>
</organism>
<comment type="caution">
    <text evidence="4">The sequence shown here is derived from an EMBL/GenBank/DDBJ whole genome shotgun (WGS) entry which is preliminary data.</text>
</comment>
<proteinExistence type="inferred from homology"/>